<accession>A0AAV4A2N5</accession>
<name>A0AAV4A2N5_9GAST</name>
<protein>
    <submittedName>
        <fullName evidence="1">Uncharacterized protein</fullName>
    </submittedName>
</protein>
<evidence type="ECO:0000313" key="2">
    <source>
        <dbReference type="Proteomes" id="UP000735302"/>
    </source>
</evidence>
<evidence type="ECO:0000313" key="1">
    <source>
        <dbReference type="EMBL" id="GFO01418.1"/>
    </source>
</evidence>
<organism evidence="1 2">
    <name type="scientific">Plakobranchus ocellatus</name>
    <dbReference type="NCBI Taxonomy" id="259542"/>
    <lineage>
        <taxon>Eukaryota</taxon>
        <taxon>Metazoa</taxon>
        <taxon>Spiralia</taxon>
        <taxon>Lophotrochozoa</taxon>
        <taxon>Mollusca</taxon>
        <taxon>Gastropoda</taxon>
        <taxon>Heterobranchia</taxon>
        <taxon>Euthyneura</taxon>
        <taxon>Panpulmonata</taxon>
        <taxon>Sacoglossa</taxon>
        <taxon>Placobranchoidea</taxon>
        <taxon>Plakobranchidae</taxon>
        <taxon>Plakobranchus</taxon>
    </lineage>
</organism>
<proteinExistence type="predicted"/>
<gene>
    <name evidence="1" type="ORF">PoB_002792300</name>
</gene>
<dbReference type="Proteomes" id="UP000735302">
    <property type="component" value="Unassembled WGS sequence"/>
</dbReference>
<reference evidence="1 2" key="1">
    <citation type="journal article" date="2021" name="Elife">
        <title>Chloroplast acquisition without the gene transfer in kleptoplastic sea slugs, Plakobranchus ocellatus.</title>
        <authorList>
            <person name="Maeda T."/>
            <person name="Takahashi S."/>
            <person name="Yoshida T."/>
            <person name="Shimamura S."/>
            <person name="Takaki Y."/>
            <person name="Nagai Y."/>
            <person name="Toyoda A."/>
            <person name="Suzuki Y."/>
            <person name="Arimoto A."/>
            <person name="Ishii H."/>
            <person name="Satoh N."/>
            <person name="Nishiyama T."/>
            <person name="Hasebe M."/>
            <person name="Maruyama T."/>
            <person name="Minagawa J."/>
            <person name="Obokata J."/>
            <person name="Shigenobu S."/>
        </authorList>
    </citation>
    <scope>NUCLEOTIDE SEQUENCE [LARGE SCALE GENOMIC DNA]</scope>
</reference>
<sequence>MAGQVPLPDLFEELYADNNGSDSSEFVQDAHLILRGLVRKPEPIIQAPGDQDLAVHLAYGWLREASPPLLESWSNTLTNTKTNMKSKKVGGINFY</sequence>
<dbReference type="AlphaFoldDB" id="A0AAV4A2N5"/>
<keyword evidence="2" id="KW-1185">Reference proteome</keyword>
<comment type="caution">
    <text evidence="1">The sequence shown here is derived from an EMBL/GenBank/DDBJ whole genome shotgun (WGS) entry which is preliminary data.</text>
</comment>
<dbReference type="EMBL" id="BLXT01003294">
    <property type="protein sequence ID" value="GFO01418.1"/>
    <property type="molecule type" value="Genomic_DNA"/>
</dbReference>